<evidence type="ECO:0000313" key="3">
    <source>
        <dbReference type="Proteomes" id="UP000027439"/>
    </source>
</evidence>
<dbReference type="eggNOG" id="ENOG5033G2E">
    <property type="taxonomic scope" value="Bacteria"/>
</dbReference>
<comment type="caution">
    <text evidence="2">The sequence shown here is derived from an EMBL/GenBank/DDBJ whole genome shotgun (WGS) entry which is preliminary data.</text>
</comment>
<proteinExistence type="predicted"/>
<dbReference type="Proteomes" id="UP000597138">
    <property type="component" value="Unassembled WGS sequence"/>
</dbReference>
<reference evidence="4" key="3">
    <citation type="journal article" date="2019" name="Int. J. Syst. Evol. Microbiol.">
        <title>The Global Catalogue of Microorganisms (GCM) 10K type strain sequencing project: providing services to taxonomists for standard genome sequencing and annotation.</title>
        <authorList>
            <consortium name="The Broad Institute Genomics Platform"/>
            <consortium name="The Broad Institute Genome Sequencing Center for Infectious Disease"/>
            <person name="Wu L."/>
            <person name="Ma J."/>
        </authorList>
    </citation>
    <scope>NUCLEOTIDE SEQUENCE [LARGE SCALE GENOMIC DNA]</scope>
    <source>
        <strain evidence="4">CGMCC 1.11013</strain>
    </source>
</reference>
<evidence type="ECO:0008006" key="5">
    <source>
        <dbReference type="Google" id="ProtNLM"/>
    </source>
</evidence>
<keyword evidence="4" id="KW-1185">Reference proteome</keyword>
<organism evidence="2 3">
    <name type="scientific">Caballeronia grimmiae</name>
    <dbReference type="NCBI Taxonomy" id="1071679"/>
    <lineage>
        <taxon>Bacteria</taxon>
        <taxon>Pseudomonadati</taxon>
        <taxon>Pseudomonadota</taxon>
        <taxon>Betaproteobacteria</taxon>
        <taxon>Burkholderiales</taxon>
        <taxon>Burkholderiaceae</taxon>
        <taxon>Caballeronia</taxon>
    </lineage>
</organism>
<evidence type="ECO:0000313" key="1">
    <source>
        <dbReference type="EMBL" id="GGD63442.1"/>
    </source>
</evidence>
<dbReference type="AlphaFoldDB" id="A0A069P4I6"/>
<dbReference type="Proteomes" id="UP000027439">
    <property type="component" value="Unassembled WGS sequence"/>
</dbReference>
<gene>
    <name evidence="2" type="ORF">BG57_03825</name>
    <name evidence="1" type="ORF">GCM10010985_16860</name>
</gene>
<protein>
    <recommendedName>
        <fullName evidence="5">Phage tail protein</fullName>
    </recommendedName>
</protein>
<sequence length="123" mass="13033">MLTKEQLLALAQPPIETVNVEGLGEIRVKVMDGFARDALQKTLQEQGTSDSVYFSAVIVATVVDDKGEPMFTTADLDTLRGMSADTVRRIGLACTKVNALGATQTQEAEKNSDAIQNGSSGTA</sequence>
<evidence type="ECO:0000313" key="2">
    <source>
        <dbReference type="EMBL" id="KDR34819.1"/>
    </source>
</evidence>
<reference evidence="2 3" key="2">
    <citation type="submission" date="2014-03" db="EMBL/GenBank/DDBJ databases">
        <title>Draft Genome Sequences of Four Burkholderia Strains.</title>
        <authorList>
            <person name="Liu X.Y."/>
            <person name="Li C.X."/>
            <person name="Xu J.H."/>
        </authorList>
    </citation>
    <scope>NUCLEOTIDE SEQUENCE [LARGE SCALE GENOMIC DNA]</scope>
    <source>
        <strain evidence="2 3">R27</strain>
    </source>
</reference>
<evidence type="ECO:0000313" key="4">
    <source>
        <dbReference type="Proteomes" id="UP000597138"/>
    </source>
</evidence>
<dbReference type="EMBL" id="JFHE01000011">
    <property type="protein sequence ID" value="KDR34819.1"/>
    <property type="molecule type" value="Genomic_DNA"/>
</dbReference>
<reference evidence="1" key="1">
    <citation type="journal article" date="2014" name="Int. J. Syst. Evol. Microbiol.">
        <title>Complete genome of a new Firmicutes species belonging to the dominant human colonic microbiota ('Ruminococcus bicirculans') reveals two chromosomes and a selective capacity to utilize plant glucans.</title>
        <authorList>
            <consortium name="NISC Comparative Sequencing Program"/>
            <person name="Wegmann U."/>
            <person name="Louis P."/>
            <person name="Goesmann A."/>
            <person name="Henrissat B."/>
            <person name="Duncan S.H."/>
            <person name="Flint H.J."/>
        </authorList>
    </citation>
    <scope>NUCLEOTIDE SEQUENCE</scope>
    <source>
        <strain evidence="1">CGMCC 1.11013</strain>
    </source>
</reference>
<dbReference type="STRING" id="1071679.BG57_03825"/>
<name>A0A069P4I6_9BURK</name>
<dbReference type="EMBL" id="BMEG01000002">
    <property type="protein sequence ID" value="GGD63442.1"/>
    <property type="molecule type" value="Genomic_DNA"/>
</dbReference>
<reference evidence="1" key="4">
    <citation type="submission" date="2024-05" db="EMBL/GenBank/DDBJ databases">
        <authorList>
            <person name="Sun Q."/>
            <person name="Zhou Y."/>
        </authorList>
    </citation>
    <scope>NUCLEOTIDE SEQUENCE</scope>
    <source>
        <strain evidence="1">CGMCC 1.11013</strain>
    </source>
</reference>
<dbReference type="OrthoDB" id="7584736at2"/>
<accession>A0A069P4I6</accession>
<dbReference type="RefSeq" id="WP_035964398.1">
    <property type="nucleotide sequence ID" value="NZ_BMEG01000002.1"/>
</dbReference>